<evidence type="ECO:0000256" key="2">
    <source>
        <dbReference type="ARBA" id="ARBA00023239"/>
    </source>
</evidence>
<dbReference type="SMART" id="SM00656">
    <property type="entry name" value="Amb_all"/>
    <property type="match status" value="1"/>
</dbReference>
<protein>
    <submittedName>
        <fullName evidence="6">T9SS type A sorting domain-containing protein</fullName>
    </submittedName>
</protein>
<dbReference type="SUPFAM" id="SSF51126">
    <property type="entry name" value="Pectin lyase-like"/>
    <property type="match status" value="1"/>
</dbReference>
<evidence type="ECO:0000256" key="1">
    <source>
        <dbReference type="ARBA" id="ARBA00022729"/>
    </source>
</evidence>
<feature type="chain" id="PRO_5045211478" evidence="4">
    <location>
        <begin position="20"/>
        <end position="849"/>
    </location>
</feature>
<dbReference type="PANTHER" id="PTHR31683">
    <property type="entry name" value="PECTATE LYASE 18-RELATED"/>
    <property type="match status" value="1"/>
</dbReference>
<dbReference type="InterPro" id="IPR012334">
    <property type="entry name" value="Pectin_lyas_fold"/>
</dbReference>
<organism evidence="6 7">
    <name type="scientific">Flavobacterium psychroterrae</name>
    <dbReference type="NCBI Taxonomy" id="2133767"/>
    <lineage>
        <taxon>Bacteria</taxon>
        <taxon>Pseudomonadati</taxon>
        <taxon>Bacteroidota</taxon>
        <taxon>Flavobacteriia</taxon>
        <taxon>Flavobacteriales</taxon>
        <taxon>Flavobacteriaceae</taxon>
        <taxon>Flavobacterium</taxon>
    </lineage>
</organism>
<name>A0ABS5P8R2_9FLAO</name>
<dbReference type="Gene3D" id="2.160.20.10">
    <property type="entry name" value="Single-stranded right-handed beta-helix, Pectin lyase-like"/>
    <property type="match status" value="1"/>
</dbReference>
<keyword evidence="3" id="KW-0964">Secreted</keyword>
<evidence type="ECO:0000313" key="7">
    <source>
        <dbReference type="Proteomes" id="UP000722625"/>
    </source>
</evidence>
<dbReference type="InterPro" id="IPR026444">
    <property type="entry name" value="Secre_tail"/>
</dbReference>
<comment type="subcellular location">
    <subcellularLocation>
        <location evidence="3">Secreted</location>
    </subcellularLocation>
</comment>
<dbReference type="InterPro" id="IPR002022">
    <property type="entry name" value="Pec_lyase"/>
</dbReference>
<evidence type="ECO:0000256" key="3">
    <source>
        <dbReference type="RuleBase" id="RU361173"/>
    </source>
</evidence>
<evidence type="ECO:0000256" key="4">
    <source>
        <dbReference type="SAM" id="SignalP"/>
    </source>
</evidence>
<keyword evidence="3" id="KW-0119">Carbohydrate metabolism</keyword>
<dbReference type="EMBL" id="JAGYVZ010000003">
    <property type="protein sequence ID" value="MBS7230258.1"/>
    <property type="molecule type" value="Genomic_DNA"/>
</dbReference>
<accession>A0ABS5P8R2</accession>
<gene>
    <name evidence="6" type="ORF">KHA90_04405</name>
</gene>
<dbReference type="PANTHER" id="PTHR31683:SF18">
    <property type="entry name" value="PECTATE LYASE 21-RELATED"/>
    <property type="match status" value="1"/>
</dbReference>
<comment type="similarity">
    <text evidence="3">Belongs to the polysaccharide lyase 1 family.</text>
</comment>
<dbReference type="InterPro" id="IPR041253">
    <property type="entry name" value="CBM77"/>
</dbReference>
<evidence type="ECO:0000313" key="6">
    <source>
        <dbReference type="EMBL" id="MBS7230258.1"/>
    </source>
</evidence>
<feature type="domain" description="Pectate lyase" evidence="5">
    <location>
        <begin position="197"/>
        <end position="382"/>
    </location>
</feature>
<dbReference type="NCBIfam" id="TIGR04183">
    <property type="entry name" value="Por_Secre_tail"/>
    <property type="match status" value="1"/>
</dbReference>
<keyword evidence="3" id="KW-0624">Polysaccharide degradation</keyword>
<dbReference type="Pfam" id="PF00544">
    <property type="entry name" value="Pectate_lyase_4"/>
    <property type="match status" value="1"/>
</dbReference>
<dbReference type="Proteomes" id="UP000722625">
    <property type="component" value="Unassembled WGS sequence"/>
</dbReference>
<evidence type="ECO:0000259" key="5">
    <source>
        <dbReference type="SMART" id="SM00656"/>
    </source>
</evidence>
<comment type="caution">
    <text evidence="6">The sequence shown here is derived from an EMBL/GenBank/DDBJ whole genome shotgun (WGS) entry which is preliminary data.</text>
</comment>
<keyword evidence="1 4" id="KW-0732">Signal</keyword>
<dbReference type="InterPro" id="IPR045032">
    <property type="entry name" value="PEL"/>
</dbReference>
<reference evidence="6 7" key="1">
    <citation type="journal article" date="2018" name="Int. J. Syst. Evol. Microbiol.">
        <title>Flavobacterium chryseum sp. nov. and Flavobacterium psychroterrae sp. nov., novel environmental bacteria isolated from Antarctica.</title>
        <authorList>
            <person name="Kralova S."/>
            <person name="Svec P."/>
            <person name="Busse H.J."/>
            <person name="Stankova E."/>
            <person name="Vaczi P."/>
            <person name="Sedlacek I."/>
        </authorList>
    </citation>
    <scope>NUCLEOTIDE SEQUENCE [LARGE SCALE GENOMIC DNA]</scope>
    <source>
        <strain evidence="6 7">CCM 8827</strain>
    </source>
</reference>
<keyword evidence="7" id="KW-1185">Reference proteome</keyword>
<sequence length="849" mass="91614">MKKELLFLFLLLTSYQMWSQQVTINESAGWLESAFVKWNPVSGADSYNVYYTGGGQTNKKIDNELIRSYGSYFRADIPGLTTGNYTITVKPVTATIEGSGTSTSNLTVIAQDRAGFAFQGGRVPGGYKIDGTPKDNAVILYITQNTKNTISMNITGASTNPCVGLQNILYGIKKGKDNRPFIIRLIGNITDMTIMEGGDITIENANNANSYLTIEGIGNDAVVNGMGIRLKKASNIEVSNLGFMNCNSTAGDNIGMQQDNDHIWVHNCDLFYGDAGSDADQVKGDGALDNKSSTYITLAYNHFWDSGKASLLGLSEGTTAGLYITYHHNWFDHSDSRHPRVRYYSAHIYNNYYDGNSKYGAGSTLGSSLFVEGNYFRNSKNPMMTSMQGTDAWDESAQKNNATTVGTFSGEAGGSIKAFNNTFDADIATNSMRFVAYGDTNPLYNISGKINSTTDFDAYVVTNRGDQVPASVKSFAGGNIYNNFDTDASLYIKNLVIDSPLAAKNKVIQYAGRISGGDLKWTFNNATDDKSSLVIPALKSALSNYTSTLIKVQGEIPVVESSQTLTTDSDINQTVAAQIVIEPMIFTWGGDATDATVTGLPASGISFIKNTTDKTITITGTPTASVSFSITTNGTGGTPAKLSGTVTFETTTTPSAGDQIHDFTLSAKTSTFYTFTGNLATNKGTVTYNGLTLTQCLKMETATTITYTTTQTSTLTLVFVEPAGTAKIDGVNYTATGGIITLAIPAGNHTIAKKDTANLFYIKTTYSTLGLNDNFESQKLILYPNPVTNQLYISSENIQKVEIYNVLGALLKTIEKETESIDLSNLTTGNYIVRVTTEKGSFTKKIIKK</sequence>
<feature type="signal peptide" evidence="4">
    <location>
        <begin position="1"/>
        <end position="19"/>
    </location>
</feature>
<dbReference type="RefSeq" id="WP_213295844.1">
    <property type="nucleotide sequence ID" value="NZ_JAGYVZ010000003.1"/>
</dbReference>
<dbReference type="Pfam" id="PF18962">
    <property type="entry name" value="Por_Secre_tail"/>
    <property type="match status" value="1"/>
</dbReference>
<dbReference type="InterPro" id="IPR011050">
    <property type="entry name" value="Pectin_lyase_fold/virulence"/>
</dbReference>
<dbReference type="Pfam" id="PF18283">
    <property type="entry name" value="CBM77"/>
    <property type="match status" value="1"/>
</dbReference>
<keyword evidence="2 3" id="KW-0456">Lyase</keyword>
<proteinExistence type="inferred from homology"/>